<accession>A0ACC0FQ71</accession>
<name>A0ACC0FQ71_9ERIC</name>
<sequence length="119" mass="13316">MNSHGISFDEVTMAIIISACAHIGALNFGKEIHLYVMQNEFDLDVYLGSTLVDMYAKCGCLDISLLVFFKLREKNLFCWNSIIEGLAVHGYVEEALAMFSRMEGEKIKPNGVTFISVLN</sequence>
<evidence type="ECO:0000313" key="1">
    <source>
        <dbReference type="EMBL" id="KAI7990890.1"/>
    </source>
</evidence>
<evidence type="ECO:0000313" key="2">
    <source>
        <dbReference type="Proteomes" id="UP001060215"/>
    </source>
</evidence>
<dbReference type="Proteomes" id="UP001060215">
    <property type="component" value="Chromosome 13"/>
</dbReference>
<gene>
    <name evidence="1" type="ORF">LOK49_LG12G01460</name>
</gene>
<comment type="caution">
    <text evidence="1">The sequence shown here is derived from an EMBL/GenBank/DDBJ whole genome shotgun (WGS) entry which is preliminary data.</text>
</comment>
<keyword evidence="2" id="KW-1185">Reference proteome</keyword>
<reference evidence="1 2" key="1">
    <citation type="journal article" date="2022" name="Plant J.">
        <title>Chromosome-level genome of Camellia lanceoleosa provides a valuable resource for understanding genome evolution and self-incompatibility.</title>
        <authorList>
            <person name="Gong W."/>
            <person name="Xiao S."/>
            <person name="Wang L."/>
            <person name="Liao Z."/>
            <person name="Chang Y."/>
            <person name="Mo W."/>
            <person name="Hu G."/>
            <person name="Li W."/>
            <person name="Zhao G."/>
            <person name="Zhu H."/>
            <person name="Hu X."/>
            <person name="Ji K."/>
            <person name="Xiang X."/>
            <person name="Song Q."/>
            <person name="Yuan D."/>
            <person name="Jin S."/>
            <person name="Zhang L."/>
        </authorList>
    </citation>
    <scope>NUCLEOTIDE SEQUENCE [LARGE SCALE GENOMIC DNA]</scope>
    <source>
        <strain evidence="1">SQ_2022a</strain>
    </source>
</reference>
<protein>
    <submittedName>
        <fullName evidence="1">Pentatricopeptide repeat-containing protein</fullName>
    </submittedName>
</protein>
<dbReference type="EMBL" id="CM045770">
    <property type="protein sequence ID" value="KAI7990890.1"/>
    <property type="molecule type" value="Genomic_DNA"/>
</dbReference>
<proteinExistence type="predicted"/>
<organism evidence="1 2">
    <name type="scientific">Camellia lanceoleosa</name>
    <dbReference type="NCBI Taxonomy" id="1840588"/>
    <lineage>
        <taxon>Eukaryota</taxon>
        <taxon>Viridiplantae</taxon>
        <taxon>Streptophyta</taxon>
        <taxon>Embryophyta</taxon>
        <taxon>Tracheophyta</taxon>
        <taxon>Spermatophyta</taxon>
        <taxon>Magnoliopsida</taxon>
        <taxon>eudicotyledons</taxon>
        <taxon>Gunneridae</taxon>
        <taxon>Pentapetalae</taxon>
        <taxon>asterids</taxon>
        <taxon>Ericales</taxon>
        <taxon>Theaceae</taxon>
        <taxon>Camellia</taxon>
    </lineage>
</organism>